<evidence type="ECO:0000259" key="12">
    <source>
        <dbReference type="PROSITE" id="PS50928"/>
    </source>
</evidence>
<feature type="transmembrane region" description="Helical" evidence="11">
    <location>
        <begin position="141"/>
        <end position="161"/>
    </location>
</feature>
<dbReference type="AlphaFoldDB" id="A0A967F1L3"/>
<evidence type="ECO:0000256" key="11">
    <source>
        <dbReference type="RuleBase" id="RU363032"/>
    </source>
</evidence>
<organism evidence="13 14">
    <name type="scientific">Pelagibius litoralis</name>
    <dbReference type="NCBI Taxonomy" id="374515"/>
    <lineage>
        <taxon>Bacteria</taxon>
        <taxon>Pseudomonadati</taxon>
        <taxon>Pseudomonadota</taxon>
        <taxon>Alphaproteobacteria</taxon>
        <taxon>Rhodospirillales</taxon>
        <taxon>Rhodovibrionaceae</taxon>
        <taxon>Pelagibius</taxon>
    </lineage>
</organism>
<dbReference type="PANTHER" id="PTHR43848:SF5">
    <property type="entry name" value="SPERMIDINE_PUTRESCINE TRANSPORT SYSTEM PERMEASE PROTEIN POTC"/>
    <property type="match status" value="1"/>
</dbReference>
<keyword evidence="14" id="KW-1185">Reference proteome</keyword>
<dbReference type="GO" id="GO:0005886">
    <property type="term" value="C:plasma membrane"/>
    <property type="evidence" value="ECO:0007669"/>
    <property type="project" value="UniProtKB-SubCell"/>
</dbReference>
<feature type="transmembrane region" description="Helical" evidence="11">
    <location>
        <begin position="210"/>
        <end position="228"/>
    </location>
</feature>
<evidence type="ECO:0000256" key="1">
    <source>
        <dbReference type="ARBA" id="ARBA00004429"/>
    </source>
</evidence>
<keyword evidence="7 11" id="KW-1133">Transmembrane helix</keyword>
<evidence type="ECO:0000313" key="13">
    <source>
        <dbReference type="EMBL" id="NIA71312.1"/>
    </source>
</evidence>
<evidence type="ECO:0000256" key="7">
    <source>
        <dbReference type="ARBA" id="ARBA00022989"/>
    </source>
</evidence>
<evidence type="ECO:0000256" key="3">
    <source>
        <dbReference type="ARBA" id="ARBA00022448"/>
    </source>
</evidence>
<comment type="function">
    <text evidence="9">Required for the activity of the bacterial periplasmic transport system of putrescine and spermidine.</text>
</comment>
<comment type="similarity">
    <text evidence="2">Belongs to the binding-protein-dependent transport system permease family. CysTW subfamily.</text>
</comment>
<evidence type="ECO:0000313" key="14">
    <source>
        <dbReference type="Proteomes" id="UP000761264"/>
    </source>
</evidence>
<evidence type="ECO:0000256" key="4">
    <source>
        <dbReference type="ARBA" id="ARBA00022475"/>
    </source>
</evidence>
<evidence type="ECO:0000256" key="8">
    <source>
        <dbReference type="ARBA" id="ARBA00023136"/>
    </source>
</evidence>
<name>A0A967F1L3_9PROT</name>
<evidence type="ECO:0000256" key="10">
    <source>
        <dbReference type="ARBA" id="ARBA00039580"/>
    </source>
</evidence>
<sequence>MARAQRRKLTSYPGFGVITIFFFGFLYLPIMVLIAFSFNSSVSISVWETFSFKWYAEAIGNTDLQKAVVNTLLVAVVATIGAVLIALPAAVVLTGQGVSKRAASTATGLMSLPLVVPEIVIAIATLVFFTSVGIDLGLGNVMIAHTVFCVPFALLPIVARLRSLDHRLSEAAYDLYASRPRAFRLITLPLLAPGVVSGAMLAFIVSFDNFIITLMVAGAGGTTLPLYIYGLVKTQITPELNAVSTGVLLLSLVLLTCAYVLTGGRIAGSTGAKD</sequence>
<reference evidence="13" key="1">
    <citation type="submission" date="2020-03" db="EMBL/GenBank/DDBJ databases">
        <title>Genome of Pelagibius litoralis DSM 21314T.</title>
        <authorList>
            <person name="Wang G."/>
        </authorList>
    </citation>
    <scope>NUCLEOTIDE SEQUENCE</scope>
    <source>
        <strain evidence="13">DSM 21314</strain>
    </source>
</reference>
<keyword evidence="8 11" id="KW-0472">Membrane</keyword>
<dbReference type="Gene3D" id="1.10.3720.10">
    <property type="entry name" value="MetI-like"/>
    <property type="match status" value="1"/>
</dbReference>
<protein>
    <recommendedName>
        <fullName evidence="10">Spermidine/putrescine transport system permease protein PotC</fullName>
    </recommendedName>
</protein>
<keyword evidence="4" id="KW-1003">Cell membrane</keyword>
<dbReference type="GO" id="GO:0055085">
    <property type="term" value="P:transmembrane transport"/>
    <property type="evidence" value="ECO:0007669"/>
    <property type="project" value="InterPro"/>
</dbReference>
<dbReference type="RefSeq" id="WP_167228823.1">
    <property type="nucleotide sequence ID" value="NZ_JAAQPH010000021.1"/>
</dbReference>
<feature type="transmembrane region" description="Helical" evidence="11">
    <location>
        <begin position="240"/>
        <end position="261"/>
    </location>
</feature>
<comment type="subcellular location">
    <subcellularLocation>
        <location evidence="1">Cell inner membrane</location>
        <topology evidence="1">Multi-pass membrane protein</topology>
    </subcellularLocation>
    <subcellularLocation>
        <location evidence="11">Cell membrane</location>
        <topology evidence="11">Multi-pass membrane protein</topology>
    </subcellularLocation>
</comment>
<feature type="transmembrane region" description="Helical" evidence="11">
    <location>
        <begin position="72"/>
        <end position="94"/>
    </location>
</feature>
<evidence type="ECO:0000256" key="2">
    <source>
        <dbReference type="ARBA" id="ARBA00007069"/>
    </source>
</evidence>
<feature type="transmembrane region" description="Helical" evidence="11">
    <location>
        <begin position="106"/>
        <end position="129"/>
    </location>
</feature>
<keyword evidence="6 11" id="KW-0812">Transmembrane</keyword>
<accession>A0A967F1L3</accession>
<proteinExistence type="inferred from homology"/>
<dbReference type="CDD" id="cd06261">
    <property type="entry name" value="TM_PBP2"/>
    <property type="match status" value="1"/>
</dbReference>
<dbReference type="SUPFAM" id="SSF161098">
    <property type="entry name" value="MetI-like"/>
    <property type="match status" value="1"/>
</dbReference>
<comment type="caution">
    <text evidence="13">The sequence shown here is derived from an EMBL/GenBank/DDBJ whole genome shotgun (WGS) entry which is preliminary data.</text>
</comment>
<feature type="transmembrane region" description="Helical" evidence="11">
    <location>
        <begin position="182"/>
        <end position="204"/>
    </location>
</feature>
<evidence type="ECO:0000256" key="9">
    <source>
        <dbReference type="ARBA" id="ARBA00037216"/>
    </source>
</evidence>
<dbReference type="PANTHER" id="PTHR43848">
    <property type="entry name" value="PUTRESCINE TRANSPORT SYSTEM PERMEASE PROTEIN POTI"/>
    <property type="match status" value="1"/>
</dbReference>
<dbReference type="Proteomes" id="UP000761264">
    <property type="component" value="Unassembled WGS sequence"/>
</dbReference>
<keyword evidence="5" id="KW-0997">Cell inner membrane</keyword>
<dbReference type="InterPro" id="IPR051789">
    <property type="entry name" value="Bact_Polyamine_Transport"/>
</dbReference>
<dbReference type="InterPro" id="IPR000515">
    <property type="entry name" value="MetI-like"/>
</dbReference>
<evidence type="ECO:0000256" key="5">
    <source>
        <dbReference type="ARBA" id="ARBA00022519"/>
    </source>
</evidence>
<dbReference type="InterPro" id="IPR035906">
    <property type="entry name" value="MetI-like_sf"/>
</dbReference>
<dbReference type="Pfam" id="PF00528">
    <property type="entry name" value="BPD_transp_1"/>
    <property type="match status" value="1"/>
</dbReference>
<dbReference type="EMBL" id="JAAQPH010000021">
    <property type="protein sequence ID" value="NIA71312.1"/>
    <property type="molecule type" value="Genomic_DNA"/>
</dbReference>
<feature type="domain" description="ABC transmembrane type-1" evidence="12">
    <location>
        <begin position="68"/>
        <end position="261"/>
    </location>
</feature>
<gene>
    <name evidence="13" type="ORF">HBA54_22180</name>
</gene>
<dbReference type="PROSITE" id="PS50928">
    <property type="entry name" value="ABC_TM1"/>
    <property type="match status" value="1"/>
</dbReference>
<evidence type="ECO:0000256" key="6">
    <source>
        <dbReference type="ARBA" id="ARBA00022692"/>
    </source>
</evidence>
<keyword evidence="3 11" id="KW-0813">Transport</keyword>
<feature type="transmembrane region" description="Helical" evidence="11">
    <location>
        <begin position="12"/>
        <end position="38"/>
    </location>
</feature>